<feature type="region of interest" description="Disordered" evidence="1">
    <location>
        <begin position="215"/>
        <end position="252"/>
    </location>
</feature>
<reference evidence="2 3" key="1">
    <citation type="submission" date="2019-04" db="EMBL/GenBank/DDBJ databases">
        <title>Comparative genomics and transcriptomics to analyze fruiting body development in filamentous ascomycetes.</title>
        <authorList>
            <consortium name="DOE Joint Genome Institute"/>
            <person name="Lutkenhaus R."/>
            <person name="Traeger S."/>
            <person name="Breuer J."/>
            <person name="Kuo A."/>
            <person name="Lipzen A."/>
            <person name="Pangilinan J."/>
            <person name="Dilworth D."/>
            <person name="Sandor L."/>
            <person name="Poggeler S."/>
            <person name="Barry K."/>
            <person name="Grigoriev I.V."/>
            <person name="Nowrousian M."/>
        </authorList>
    </citation>
    <scope>NUCLEOTIDE SEQUENCE [LARGE SCALE GENOMIC DNA]</scope>
    <source>
        <strain evidence="2 3">CBS 389.68</strain>
    </source>
</reference>
<dbReference type="Proteomes" id="UP000298138">
    <property type="component" value="Unassembled WGS sequence"/>
</dbReference>
<evidence type="ECO:0000313" key="3">
    <source>
        <dbReference type="Proteomes" id="UP000298138"/>
    </source>
</evidence>
<evidence type="ECO:0000256" key="1">
    <source>
        <dbReference type="SAM" id="MobiDB-lite"/>
    </source>
</evidence>
<sequence>MTTVDEKPANVTSSSTIPCPMVSVDALMDPPSEEQCLRIATWEKVVNENCNSWTLPDHSRGVEEPLILIALVNCSDHYGEPPFSPTEMDAISRVLRLMPYTLSVLISTVTAANMYTSPTTIFSSLFKVPKYFLDPNWSPFTEKELAALDLILARWTPKDMEQFVSTKKRPIPFFSMFKQLFREDWEDPSGWLAAAFGAKTKKYLENIDQLDDREEKEAAVSAKSAMPEAKLNEGGGENFVDVSHEETQTKEG</sequence>
<protein>
    <submittedName>
        <fullName evidence="2">Uncharacterized protein</fullName>
    </submittedName>
</protein>
<feature type="compositionally biased region" description="Basic and acidic residues" evidence="1">
    <location>
        <begin position="242"/>
        <end position="252"/>
    </location>
</feature>
<keyword evidence="3" id="KW-1185">Reference proteome</keyword>
<dbReference type="AlphaFoldDB" id="A0A4S2MN68"/>
<organism evidence="2 3">
    <name type="scientific">Ascodesmis nigricans</name>
    <dbReference type="NCBI Taxonomy" id="341454"/>
    <lineage>
        <taxon>Eukaryota</taxon>
        <taxon>Fungi</taxon>
        <taxon>Dikarya</taxon>
        <taxon>Ascomycota</taxon>
        <taxon>Pezizomycotina</taxon>
        <taxon>Pezizomycetes</taxon>
        <taxon>Pezizales</taxon>
        <taxon>Ascodesmidaceae</taxon>
        <taxon>Ascodesmis</taxon>
    </lineage>
</organism>
<proteinExistence type="predicted"/>
<evidence type="ECO:0000313" key="2">
    <source>
        <dbReference type="EMBL" id="TGZ78576.1"/>
    </source>
</evidence>
<accession>A0A4S2MN68</accession>
<name>A0A4S2MN68_9PEZI</name>
<gene>
    <name evidence="2" type="ORF">EX30DRAFT_365906</name>
</gene>
<dbReference type="EMBL" id="ML220140">
    <property type="protein sequence ID" value="TGZ78576.1"/>
    <property type="molecule type" value="Genomic_DNA"/>
</dbReference>
<dbReference type="InParanoid" id="A0A4S2MN68"/>